<feature type="compositionally biased region" description="Basic and acidic residues" evidence="2">
    <location>
        <begin position="131"/>
        <end position="146"/>
    </location>
</feature>
<dbReference type="Proteomes" id="UP000327468">
    <property type="component" value="Chromosome 30"/>
</dbReference>
<protein>
    <recommendedName>
        <fullName evidence="5">Armadillo repeat-containing protein 2</fullName>
    </recommendedName>
</protein>
<dbReference type="EMBL" id="VFJC01000031">
    <property type="protein sequence ID" value="KAB5517231.1"/>
    <property type="molecule type" value="Genomic_DNA"/>
</dbReference>
<keyword evidence="4" id="KW-1185">Reference proteome</keyword>
<accession>A0A5N5JDA3</accession>
<proteinExistence type="predicted"/>
<evidence type="ECO:0000256" key="2">
    <source>
        <dbReference type="SAM" id="MobiDB-lite"/>
    </source>
</evidence>
<gene>
    <name evidence="3" type="ORF">PHYPO_G00187330</name>
</gene>
<dbReference type="SUPFAM" id="SSF48371">
    <property type="entry name" value="ARM repeat"/>
    <property type="match status" value="1"/>
</dbReference>
<feature type="compositionally biased region" description="Basic and acidic residues" evidence="2">
    <location>
        <begin position="193"/>
        <end position="213"/>
    </location>
</feature>
<dbReference type="GO" id="GO:0007288">
    <property type="term" value="P:sperm axoneme assembly"/>
    <property type="evidence" value="ECO:0007669"/>
    <property type="project" value="TreeGrafter"/>
</dbReference>
<evidence type="ECO:0008006" key="5">
    <source>
        <dbReference type="Google" id="ProtNLM"/>
    </source>
</evidence>
<comment type="caution">
    <text evidence="3">The sequence shown here is derived from an EMBL/GenBank/DDBJ whole genome shotgun (WGS) entry which is preliminary data.</text>
</comment>
<dbReference type="PANTHER" id="PTHR21356">
    <property type="entry name" value="ARMADILLO REPEAT CONTAINING 2"/>
    <property type="match status" value="1"/>
</dbReference>
<evidence type="ECO:0000313" key="4">
    <source>
        <dbReference type="Proteomes" id="UP000327468"/>
    </source>
</evidence>
<reference evidence="3 4" key="1">
    <citation type="submission" date="2019-06" db="EMBL/GenBank/DDBJ databases">
        <title>A chromosome-scale genome assembly of the striped catfish, Pangasianodon hypophthalmus.</title>
        <authorList>
            <person name="Wen M."/>
            <person name="Zahm M."/>
            <person name="Roques C."/>
            <person name="Cabau C."/>
            <person name="Klopp C."/>
            <person name="Donnadieu C."/>
            <person name="Jouanno E."/>
            <person name="Avarre J.-C."/>
            <person name="Campet M."/>
            <person name="Ha T.T.T."/>
            <person name="Dugue R."/>
            <person name="Lampietro C."/>
            <person name="Louis A."/>
            <person name="Herpin A."/>
            <person name="Echchiki A."/>
            <person name="Berthelot C."/>
            <person name="Parey E."/>
            <person name="Roest-Crollius H."/>
            <person name="Braasch I."/>
            <person name="Postlethwait J."/>
            <person name="Bobe J."/>
            <person name="Montfort J."/>
            <person name="Bouchez O."/>
            <person name="Begum T."/>
            <person name="Schartl M."/>
            <person name="Guiguen Y."/>
        </authorList>
    </citation>
    <scope>NUCLEOTIDE SEQUENCE [LARGE SCALE GENOMIC DNA]</scope>
    <source>
        <strain evidence="3 4">Indonesia</strain>
        <tissue evidence="3">Blood</tissue>
    </source>
</reference>
<dbReference type="Gene3D" id="1.25.10.10">
    <property type="entry name" value="Leucine-rich Repeat Variant"/>
    <property type="match status" value="2"/>
</dbReference>
<feature type="region of interest" description="Disordered" evidence="2">
    <location>
        <begin position="63"/>
        <end position="155"/>
    </location>
</feature>
<dbReference type="InterPro" id="IPR000225">
    <property type="entry name" value="Armadillo"/>
</dbReference>
<feature type="region of interest" description="Disordered" evidence="2">
    <location>
        <begin position="172"/>
        <end position="255"/>
    </location>
</feature>
<dbReference type="AlphaFoldDB" id="A0A5N5JDA3"/>
<dbReference type="InterPro" id="IPR011989">
    <property type="entry name" value="ARM-like"/>
</dbReference>
<evidence type="ECO:0000256" key="1">
    <source>
        <dbReference type="PROSITE-ProRule" id="PRU00259"/>
    </source>
</evidence>
<dbReference type="PANTHER" id="PTHR21356:SF1">
    <property type="entry name" value="ARMADILLO REPEAT-CONTAINING PROTEIN 2"/>
    <property type="match status" value="1"/>
</dbReference>
<organism evidence="3 4">
    <name type="scientific">Pangasianodon hypophthalmus</name>
    <name type="common">Striped catfish</name>
    <name type="synonym">Helicophagus hypophthalmus</name>
    <dbReference type="NCBI Taxonomy" id="310915"/>
    <lineage>
        <taxon>Eukaryota</taxon>
        <taxon>Metazoa</taxon>
        <taxon>Chordata</taxon>
        <taxon>Craniata</taxon>
        <taxon>Vertebrata</taxon>
        <taxon>Euteleostomi</taxon>
        <taxon>Actinopterygii</taxon>
        <taxon>Neopterygii</taxon>
        <taxon>Teleostei</taxon>
        <taxon>Ostariophysi</taxon>
        <taxon>Siluriformes</taxon>
        <taxon>Pangasiidae</taxon>
        <taxon>Pangasianodon</taxon>
    </lineage>
</organism>
<name>A0A5N5JDA3_PANHP</name>
<evidence type="ECO:0000313" key="3">
    <source>
        <dbReference type="EMBL" id="KAB5517231.1"/>
    </source>
</evidence>
<dbReference type="SMART" id="SM00185">
    <property type="entry name" value="ARM"/>
    <property type="match status" value="4"/>
</dbReference>
<dbReference type="PROSITE" id="PS50176">
    <property type="entry name" value="ARM_REPEAT"/>
    <property type="match status" value="1"/>
</dbReference>
<feature type="repeat" description="ARM" evidence="1">
    <location>
        <begin position="720"/>
        <end position="762"/>
    </location>
</feature>
<dbReference type="InterPro" id="IPR016024">
    <property type="entry name" value="ARM-type_fold"/>
</dbReference>
<dbReference type="InterPro" id="IPR038905">
    <property type="entry name" value="ARMC2"/>
</dbReference>
<sequence>MFSGSCGLELSSHRQIVLYSPHMASVERKQEKQGPFYLGYGSRRQTSAEIVTEARHSLRTLRTQRPFTPREEHRQLFGASARTRDGRPPSSFSLHAKNFEAPDSRPSSGTRLSPLDHKPRLPLSLDEDYSEVEKAVPKPPGERLDKAGSGGTRTRLVRARSLTLVPSMTQHSNVPHAEGVDEPTLSVKPSKQVHRESFSLHSGYKPERTEKSSEILTRIPIKHSGTPRPSSADLSQAKRTKTGAEPGCRDTAGSDATDESVFWTSEVLPILQTFESVAPGGIVSKETIERLCDACASLHSVLAEKGMLGRRFKKRSSILQALFRLIDLGSDQLNLTLAKIILALNVSGNNLLNICKLVFKISRSPRNDFLFQDNPIIDSLLLLIQCEDFKSSGETVLYCMGSLKLLSGNSTLARLLLAKDFIAVSLQLSQQLIQLSDPKTFPNDRHMLAGHGQPAITGHILVQVTAALRNMADLSESRSSFLSNDVFSTLCAVMDHHQEDQDICLNVARIFSKLSSYAECCYALAETSSCYRLFLALLCKHSRKQALVVRLLFTLGNLAARSNDARERVYEVERSIDVLLELFQSYLRVPENPPDSENHMHEEEDVLIKLIRVLANLSIHPTVGMALAANTLCVQLLLKVMEVRSVEESTELVVNASTTINNLSYYQGESSVVRVQHAHVSELLLRLLLSSNMAAVLEATRVFGNLSQIEEVQHFIIRNQVHQFVVALLDSKNPDVCFSACGVLTNLTVDPKNRTIINEEGAIHKLIDCLRDFGPQDWLLATQVCQTLWNCTEDTQQEYAQELLEILSLYSDQKALQWPSSDDIKAYQEACWELEFLPVAERLKKRMQRYVNVLERISEPS</sequence>